<accession>A0ABV8DR93</accession>
<gene>
    <name evidence="1" type="ORF">ACFO0B_11400</name>
</gene>
<keyword evidence="2" id="KW-1185">Reference proteome</keyword>
<sequence length="56" mass="6318">MVCGHGFQSRIADSDYRDTLAGYVLNSDAADYRSEQRLEALELKVDRLLEAQEGKI</sequence>
<dbReference type="Proteomes" id="UP001595696">
    <property type="component" value="Unassembled WGS sequence"/>
</dbReference>
<reference evidence="2" key="1">
    <citation type="journal article" date="2019" name="Int. J. Syst. Evol. Microbiol.">
        <title>The Global Catalogue of Microorganisms (GCM) 10K type strain sequencing project: providing services to taxonomists for standard genome sequencing and annotation.</title>
        <authorList>
            <consortium name="The Broad Institute Genomics Platform"/>
            <consortium name="The Broad Institute Genome Sequencing Center for Infectious Disease"/>
            <person name="Wu L."/>
            <person name="Ma J."/>
        </authorList>
    </citation>
    <scope>NUCLEOTIDE SEQUENCE [LARGE SCALE GENOMIC DNA]</scope>
    <source>
        <strain evidence="2">CGMCC 4.7330</strain>
    </source>
</reference>
<dbReference type="RefSeq" id="WP_378612364.1">
    <property type="nucleotide sequence ID" value="NZ_JBHSAX010000010.1"/>
</dbReference>
<dbReference type="EMBL" id="JBHSAX010000010">
    <property type="protein sequence ID" value="MFC3962592.1"/>
    <property type="molecule type" value="Genomic_DNA"/>
</dbReference>
<organism evidence="1 2">
    <name type="scientific">Nocardia jiangsuensis</name>
    <dbReference type="NCBI Taxonomy" id="1691563"/>
    <lineage>
        <taxon>Bacteria</taxon>
        <taxon>Bacillati</taxon>
        <taxon>Actinomycetota</taxon>
        <taxon>Actinomycetes</taxon>
        <taxon>Mycobacteriales</taxon>
        <taxon>Nocardiaceae</taxon>
        <taxon>Nocardia</taxon>
    </lineage>
</organism>
<evidence type="ECO:0000313" key="1">
    <source>
        <dbReference type="EMBL" id="MFC3962592.1"/>
    </source>
</evidence>
<protein>
    <submittedName>
        <fullName evidence="1">Uncharacterized protein</fullName>
    </submittedName>
</protein>
<evidence type="ECO:0000313" key="2">
    <source>
        <dbReference type="Proteomes" id="UP001595696"/>
    </source>
</evidence>
<proteinExistence type="predicted"/>
<comment type="caution">
    <text evidence="1">The sequence shown here is derived from an EMBL/GenBank/DDBJ whole genome shotgun (WGS) entry which is preliminary data.</text>
</comment>
<name>A0ABV8DR93_9NOCA</name>